<dbReference type="PANTHER" id="PTHR37198">
    <property type="entry name" value="NUCLEOLIN"/>
    <property type="match status" value="1"/>
</dbReference>
<feature type="compositionally biased region" description="Basic residues" evidence="1">
    <location>
        <begin position="327"/>
        <end position="337"/>
    </location>
</feature>
<feature type="compositionally biased region" description="Basic and acidic residues" evidence="1">
    <location>
        <begin position="222"/>
        <end position="244"/>
    </location>
</feature>
<evidence type="ECO:0000256" key="2">
    <source>
        <dbReference type="SAM" id="Phobius"/>
    </source>
</evidence>
<sequence>MEDPSKEEWEVQDYSTIDERNEKFGWIWRTGLNLGKKIMVVGVVITSAPLVLPPLVVLSTVGFAFSVPVGFAFVTYACTEKAVNTTALIVEGKEFREDRRKEIGTKDELGNGNDQANNYGVISINKDELDAGTKVNEIAEDNVYEEDIIEYMEHKEETLSSDAMPDTLEGIREAEDEISLRKRESNELSVESLQAVVVAANIGGQQENKVLDEIAYLAPSYTKEENRRKSKSADIDEKEARKDTAGPIEEIIDDSEYDPIRHDRRVQQAREGSEGSIASDMSQNKGNRNFVVIPEDAKSAHNGKEVTHGSTSAAKSSALGNAGTQKKVSKKKSKRDKSRSIQEEPKLLAEERLEVHVRTCGGQTTIDIQQGTSSDRKRGNLNPSKSDETGSHLVDHGTMVPEQILNFAMKTPKWEQLSSKNMGVNVGHHRASVESRKPMAKEPKSGSDWDTTSIGYKAARNSSCVEELKALYAFTGIEPPASSSASGDPVTINEKVHFLMSVIGGKQSSG</sequence>
<feature type="region of interest" description="Disordered" evidence="1">
    <location>
        <begin position="298"/>
        <end position="347"/>
    </location>
</feature>
<dbReference type="EMBL" id="JAKOGI010000041">
    <property type="protein sequence ID" value="KAJ8447070.1"/>
    <property type="molecule type" value="Genomic_DNA"/>
</dbReference>
<evidence type="ECO:0000313" key="4">
    <source>
        <dbReference type="Proteomes" id="UP001153076"/>
    </source>
</evidence>
<protein>
    <submittedName>
        <fullName evidence="3">Uncharacterized protein</fullName>
    </submittedName>
</protein>
<evidence type="ECO:0000313" key="3">
    <source>
        <dbReference type="EMBL" id="KAJ8447070.1"/>
    </source>
</evidence>
<feature type="compositionally biased region" description="Basic and acidic residues" evidence="1">
    <location>
        <begin position="258"/>
        <end position="273"/>
    </location>
</feature>
<feature type="region of interest" description="Disordered" evidence="1">
    <location>
        <begin position="361"/>
        <end position="396"/>
    </location>
</feature>
<feature type="compositionally biased region" description="Polar residues" evidence="1">
    <location>
        <begin position="361"/>
        <end position="373"/>
    </location>
</feature>
<dbReference type="PANTHER" id="PTHR37198:SF1">
    <property type="entry name" value="NUCLEOLIN"/>
    <property type="match status" value="1"/>
</dbReference>
<feature type="compositionally biased region" description="Polar residues" evidence="1">
    <location>
        <begin position="308"/>
        <end position="324"/>
    </location>
</feature>
<accession>A0A9Q1KQ63</accession>
<feature type="compositionally biased region" description="Basic and acidic residues" evidence="1">
    <location>
        <begin position="385"/>
        <end position="395"/>
    </location>
</feature>
<keyword evidence="2" id="KW-0472">Membrane</keyword>
<reference evidence="3" key="1">
    <citation type="submission" date="2022-04" db="EMBL/GenBank/DDBJ databases">
        <title>Carnegiea gigantea Genome sequencing and assembly v2.</title>
        <authorList>
            <person name="Copetti D."/>
            <person name="Sanderson M.J."/>
            <person name="Burquez A."/>
            <person name="Wojciechowski M.F."/>
        </authorList>
    </citation>
    <scope>NUCLEOTIDE SEQUENCE</scope>
    <source>
        <strain evidence="3">SGP5-SGP5p</strain>
        <tissue evidence="3">Aerial part</tissue>
    </source>
</reference>
<gene>
    <name evidence="3" type="ORF">Cgig2_022799</name>
</gene>
<name>A0A9Q1KQ63_9CARY</name>
<keyword evidence="2" id="KW-1133">Transmembrane helix</keyword>
<feature type="region of interest" description="Disordered" evidence="1">
    <location>
        <begin position="222"/>
        <end position="286"/>
    </location>
</feature>
<dbReference type="Proteomes" id="UP001153076">
    <property type="component" value="Unassembled WGS sequence"/>
</dbReference>
<keyword evidence="4" id="KW-1185">Reference proteome</keyword>
<feature type="compositionally biased region" description="Basic and acidic residues" evidence="1">
    <location>
        <begin position="298"/>
        <end position="307"/>
    </location>
</feature>
<evidence type="ECO:0000256" key="1">
    <source>
        <dbReference type="SAM" id="MobiDB-lite"/>
    </source>
</evidence>
<keyword evidence="2" id="KW-0812">Transmembrane</keyword>
<proteinExistence type="predicted"/>
<dbReference type="AlphaFoldDB" id="A0A9Q1KQ63"/>
<feature type="compositionally biased region" description="Basic and acidic residues" evidence="1">
    <location>
        <begin position="338"/>
        <end position="347"/>
    </location>
</feature>
<organism evidence="3 4">
    <name type="scientific">Carnegiea gigantea</name>
    <dbReference type="NCBI Taxonomy" id="171969"/>
    <lineage>
        <taxon>Eukaryota</taxon>
        <taxon>Viridiplantae</taxon>
        <taxon>Streptophyta</taxon>
        <taxon>Embryophyta</taxon>
        <taxon>Tracheophyta</taxon>
        <taxon>Spermatophyta</taxon>
        <taxon>Magnoliopsida</taxon>
        <taxon>eudicotyledons</taxon>
        <taxon>Gunneridae</taxon>
        <taxon>Pentapetalae</taxon>
        <taxon>Caryophyllales</taxon>
        <taxon>Cactineae</taxon>
        <taxon>Cactaceae</taxon>
        <taxon>Cactoideae</taxon>
        <taxon>Echinocereeae</taxon>
        <taxon>Carnegiea</taxon>
    </lineage>
</organism>
<feature type="transmembrane region" description="Helical" evidence="2">
    <location>
        <begin position="38"/>
        <end position="65"/>
    </location>
</feature>
<comment type="caution">
    <text evidence="3">The sequence shown here is derived from an EMBL/GenBank/DDBJ whole genome shotgun (WGS) entry which is preliminary data.</text>
</comment>
<dbReference type="OrthoDB" id="1933309at2759"/>